<dbReference type="EMBL" id="JAKUCV010002329">
    <property type="protein sequence ID" value="KAJ4843035.1"/>
    <property type="molecule type" value="Genomic_DNA"/>
</dbReference>
<evidence type="ECO:0000313" key="8">
    <source>
        <dbReference type="EMBL" id="KAJ4843035.1"/>
    </source>
</evidence>
<keyword evidence="4 6" id="KW-1133">Transmembrane helix</keyword>
<evidence type="ECO:0000256" key="5">
    <source>
        <dbReference type="ARBA" id="ARBA00023136"/>
    </source>
</evidence>
<keyword evidence="2" id="KW-0813">Transport</keyword>
<evidence type="ECO:0000256" key="1">
    <source>
        <dbReference type="ARBA" id="ARBA00004141"/>
    </source>
</evidence>
<reference evidence="8" key="2">
    <citation type="journal article" date="2023" name="Plants (Basel)">
        <title>Annotation of the Turnera subulata (Passifloraceae) Draft Genome Reveals the S-Locus Evolved after the Divergence of Turneroideae from Passifloroideae in a Stepwise Manner.</title>
        <authorList>
            <person name="Henning P.M."/>
            <person name="Roalson E.H."/>
            <person name="Mir W."/>
            <person name="McCubbin A.G."/>
            <person name="Shore J.S."/>
        </authorList>
    </citation>
    <scope>NUCLEOTIDE SEQUENCE</scope>
    <source>
        <strain evidence="8">F60SS</strain>
    </source>
</reference>
<dbReference type="OrthoDB" id="66620at2759"/>
<accession>A0A9Q0G5Y5</accession>
<sequence>MWNLFSGFIVPQTKMPVWWRWYYWACPVAWTLYGLAASQYGDVKTTLETGHTVEGFLRVYFGFRLDFLNTVAIVVVGWMDISLCIFLCCFN</sequence>
<dbReference type="GO" id="GO:0140359">
    <property type="term" value="F:ABC-type transporter activity"/>
    <property type="evidence" value="ECO:0007669"/>
    <property type="project" value="InterPro"/>
</dbReference>
<proteinExistence type="predicted"/>
<keyword evidence="5 6" id="KW-0472">Membrane</keyword>
<name>A0A9Q0G5Y5_9ROSI</name>
<organism evidence="8 9">
    <name type="scientific">Turnera subulata</name>
    <dbReference type="NCBI Taxonomy" id="218843"/>
    <lineage>
        <taxon>Eukaryota</taxon>
        <taxon>Viridiplantae</taxon>
        <taxon>Streptophyta</taxon>
        <taxon>Embryophyta</taxon>
        <taxon>Tracheophyta</taxon>
        <taxon>Spermatophyta</taxon>
        <taxon>Magnoliopsida</taxon>
        <taxon>eudicotyledons</taxon>
        <taxon>Gunneridae</taxon>
        <taxon>Pentapetalae</taxon>
        <taxon>rosids</taxon>
        <taxon>fabids</taxon>
        <taxon>Malpighiales</taxon>
        <taxon>Passifloraceae</taxon>
        <taxon>Turnera</taxon>
    </lineage>
</organism>
<gene>
    <name evidence="8" type="primary">PDR1_5</name>
    <name evidence="8" type="ORF">Tsubulata_005891</name>
</gene>
<dbReference type="InterPro" id="IPR013525">
    <property type="entry name" value="ABC2_TM"/>
</dbReference>
<protein>
    <submittedName>
        <fullName evidence="8">Transcription factor</fullName>
    </submittedName>
</protein>
<evidence type="ECO:0000259" key="7">
    <source>
        <dbReference type="Pfam" id="PF01061"/>
    </source>
</evidence>
<comment type="subcellular location">
    <subcellularLocation>
        <location evidence="1">Membrane</location>
        <topology evidence="1">Multi-pass membrane protein</topology>
    </subcellularLocation>
</comment>
<evidence type="ECO:0000256" key="6">
    <source>
        <dbReference type="SAM" id="Phobius"/>
    </source>
</evidence>
<keyword evidence="3 6" id="KW-0812">Transmembrane</keyword>
<dbReference type="PANTHER" id="PTHR19241">
    <property type="entry name" value="ATP-BINDING CASSETTE TRANSPORTER"/>
    <property type="match status" value="1"/>
</dbReference>
<feature type="transmembrane region" description="Helical" evidence="6">
    <location>
        <begin position="67"/>
        <end position="90"/>
    </location>
</feature>
<reference evidence="8" key="1">
    <citation type="submission" date="2022-02" db="EMBL/GenBank/DDBJ databases">
        <authorList>
            <person name="Henning P.M."/>
            <person name="McCubbin A.G."/>
            <person name="Shore J.S."/>
        </authorList>
    </citation>
    <scope>NUCLEOTIDE SEQUENCE</scope>
    <source>
        <strain evidence="8">F60SS</strain>
        <tissue evidence="8">Leaves</tissue>
    </source>
</reference>
<dbReference type="Pfam" id="PF01061">
    <property type="entry name" value="ABC2_membrane"/>
    <property type="match status" value="1"/>
</dbReference>
<feature type="domain" description="ABC-2 type transporter transmembrane" evidence="7">
    <location>
        <begin position="1"/>
        <end position="40"/>
    </location>
</feature>
<dbReference type="Proteomes" id="UP001141552">
    <property type="component" value="Unassembled WGS sequence"/>
</dbReference>
<evidence type="ECO:0000256" key="4">
    <source>
        <dbReference type="ARBA" id="ARBA00022989"/>
    </source>
</evidence>
<feature type="transmembrane region" description="Helical" evidence="6">
    <location>
        <begin position="21"/>
        <end position="40"/>
    </location>
</feature>
<keyword evidence="9" id="KW-1185">Reference proteome</keyword>
<dbReference type="AlphaFoldDB" id="A0A9Q0G5Y5"/>
<evidence type="ECO:0000256" key="3">
    <source>
        <dbReference type="ARBA" id="ARBA00022692"/>
    </source>
</evidence>
<comment type="caution">
    <text evidence="8">The sequence shown here is derived from an EMBL/GenBank/DDBJ whole genome shotgun (WGS) entry which is preliminary data.</text>
</comment>
<evidence type="ECO:0000256" key="2">
    <source>
        <dbReference type="ARBA" id="ARBA00022448"/>
    </source>
</evidence>
<dbReference type="GO" id="GO:0005886">
    <property type="term" value="C:plasma membrane"/>
    <property type="evidence" value="ECO:0007669"/>
    <property type="project" value="UniProtKB-ARBA"/>
</dbReference>
<evidence type="ECO:0000313" key="9">
    <source>
        <dbReference type="Proteomes" id="UP001141552"/>
    </source>
</evidence>